<keyword evidence="5 7" id="KW-0418">Kinase</keyword>
<dbReference type="EMBL" id="CP116766">
    <property type="protein sequence ID" value="WCL71082.1"/>
    <property type="molecule type" value="Genomic_DNA"/>
</dbReference>
<evidence type="ECO:0000256" key="1">
    <source>
        <dbReference type="ARBA" id="ARBA00009018"/>
    </source>
</evidence>
<dbReference type="RefSeq" id="WP_237091274.1">
    <property type="nucleotide sequence ID" value="NZ_CP116766.1"/>
</dbReference>
<dbReference type="PANTHER" id="PTHR10695:SF46">
    <property type="entry name" value="BIFUNCTIONAL COENZYME A SYNTHASE-RELATED"/>
    <property type="match status" value="1"/>
</dbReference>
<evidence type="ECO:0000256" key="5">
    <source>
        <dbReference type="HAMAP-Rule" id="MF_00376"/>
    </source>
</evidence>
<dbReference type="EC" id="2.7.1.24" evidence="5 6"/>
<evidence type="ECO:0000256" key="2">
    <source>
        <dbReference type="ARBA" id="ARBA00022741"/>
    </source>
</evidence>
<feature type="binding site" evidence="5">
    <location>
        <begin position="12"/>
        <end position="17"/>
    </location>
    <ligand>
        <name>ATP</name>
        <dbReference type="ChEBI" id="CHEBI:30616"/>
    </ligand>
</feature>
<dbReference type="Gene3D" id="3.40.50.300">
    <property type="entry name" value="P-loop containing nucleotide triphosphate hydrolases"/>
    <property type="match status" value="1"/>
</dbReference>
<protein>
    <recommendedName>
        <fullName evidence="5 6">Dephospho-CoA kinase</fullName>
        <ecNumber evidence="5 6">2.7.1.24</ecNumber>
    </recommendedName>
    <alternativeName>
        <fullName evidence="5">Dephosphocoenzyme A kinase</fullName>
    </alternativeName>
</protein>
<evidence type="ECO:0000256" key="3">
    <source>
        <dbReference type="ARBA" id="ARBA00022840"/>
    </source>
</evidence>
<comment type="function">
    <text evidence="5">Catalyzes the phosphorylation of the 3'-hydroxyl group of dephosphocoenzyme A to form coenzyme A.</text>
</comment>
<dbReference type="Pfam" id="PF01121">
    <property type="entry name" value="CoaE"/>
    <property type="match status" value="1"/>
</dbReference>
<keyword evidence="2 5" id="KW-0547">Nucleotide-binding</keyword>
<comment type="catalytic activity">
    <reaction evidence="5">
        <text>3'-dephospho-CoA + ATP = ADP + CoA + H(+)</text>
        <dbReference type="Rhea" id="RHEA:18245"/>
        <dbReference type="ChEBI" id="CHEBI:15378"/>
        <dbReference type="ChEBI" id="CHEBI:30616"/>
        <dbReference type="ChEBI" id="CHEBI:57287"/>
        <dbReference type="ChEBI" id="CHEBI:57328"/>
        <dbReference type="ChEBI" id="CHEBI:456216"/>
        <dbReference type="EC" id="2.7.1.24"/>
    </reaction>
</comment>
<evidence type="ECO:0000313" key="7">
    <source>
        <dbReference type="EMBL" id="WCL71082.1"/>
    </source>
</evidence>
<keyword evidence="3 5" id="KW-0067">ATP-binding</keyword>
<keyword evidence="8" id="KW-1185">Reference proteome</keyword>
<dbReference type="CDD" id="cd02022">
    <property type="entry name" value="DPCK"/>
    <property type="match status" value="1"/>
</dbReference>
<evidence type="ECO:0000256" key="4">
    <source>
        <dbReference type="ARBA" id="ARBA00022993"/>
    </source>
</evidence>
<name>A0ABY7RIB0_9NEIS</name>
<reference evidence="7 8" key="1">
    <citation type="submission" date="2023-01" db="EMBL/GenBank/DDBJ databases">
        <authorList>
            <person name="Yang C."/>
        </authorList>
    </citation>
    <scope>NUCLEOTIDE SEQUENCE [LARGE SCALE GENOMIC DNA]</scope>
    <source>
        <strain evidence="7 8">ZJ106</strain>
    </source>
</reference>
<dbReference type="HAMAP" id="MF_00376">
    <property type="entry name" value="Dephospho_CoA_kinase"/>
    <property type="match status" value="1"/>
</dbReference>
<dbReference type="InterPro" id="IPR027417">
    <property type="entry name" value="P-loop_NTPase"/>
</dbReference>
<dbReference type="Proteomes" id="UP001221268">
    <property type="component" value="Chromosome"/>
</dbReference>
<keyword evidence="4 5" id="KW-0173">Coenzyme A biosynthesis</keyword>
<accession>A0ABY7RIB0</accession>
<keyword evidence="5" id="KW-0963">Cytoplasm</keyword>
<comment type="similarity">
    <text evidence="1 5">Belongs to the CoaE family.</text>
</comment>
<gene>
    <name evidence="5 7" type="primary">coaE</name>
    <name evidence="7" type="ORF">PJU73_06910</name>
</gene>
<dbReference type="PROSITE" id="PS51219">
    <property type="entry name" value="DPCK"/>
    <property type="match status" value="1"/>
</dbReference>
<evidence type="ECO:0000256" key="6">
    <source>
        <dbReference type="NCBIfam" id="TIGR00152"/>
    </source>
</evidence>
<dbReference type="PANTHER" id="PTHR10695">
    <property type="entry name" value="DEPHOSPHO-COA KINASE-RELATED"/>
    <property type="match status" value="1"/>
</dbReference>
<sequence>MTLWIGLTGGIGSGKSQTAAEFAKLSVPHIDADALSRSLSAEGGAALPPIRAAFGDGVFDSQGRLDRAALRDEVFRRPESKKKLEDIMLPLILAAVKTQQQAYSAARYGILDVPLLIEQPAFAALTDRILVVDVDEATQIRRTAERSGLGEGEIKRIIAAQSPRRRRLLAADDVIANCGTLAQLGEKVRRLHGFYREL</sequence>
<dbReference type="GO" id="GO:0004140">
    <property type="term" value="F:dephospho-CoA kinase activity"/>
    <property type="evidence" value="ECO:0007669"/>
    <property type="project" value="UniProtKB-EC"/>
</dbReference>
<organism evidence="7 8">
    <name type="scientific">Neisseria lisongii</name>
    <dbReference type="NCBI Taxonomy" id="2912188"/>
    <lineage>
        <taxon>Bacteria</taxon>
        <taxon>Pseudomonadati</taxon>
        <taxon>Pseudomonadota</taxon>
        <taxon>Betaproteobacteria</taxon>
        <taxon>Neisseriales</taxon>
        <taxon>Neisseriaceae</taxon>
        <taxon>Neisseria</taxon>
    </lineage>
</organism>
<comment type="subcellular location">
    <subcellularLocation>
        <location evidence="5">Cytoplasm</location>
    </subcellularLocation>
</comment>
<dbReference type="NCBIfam" id="TIGR00152">
    <property type="entry name" value="dephospho-CoA kinase"/>
    <property type="match status" value="1"/>
</dbReference>
<keyword evidence="5 7" id="KW-0808">Transferase</keyword>
<comment type="pathway">
    <text evidence="5">Cofactor biosynthesis; coenzyme A biosynthesis; CoA from (R)-pantothenate: step 5/5.</text>
</comment>
<proteinExistence type="inferred from homology"/>
<dbReference type="InterPro" id="IPR001977">
    <property type="entry name" value="Depp_CoAkinase"/>
</dbReference>
<evidence type="ECO:0000313" key="8">
    <source>
        <dbReference type="Proteomes" id="UP001221268"/>
    </source>
</evidence>
<dbReference type="SUPFAM" id="SSF52540">
    <property type="entry name" value="P-loop containing nucleoside triphosphate hydrolases"/>
    <property type="match status" value="1"/>
</dbReference>